<dbReference type="EMBL" id="CP155573">
    <property type="protein sequence ID" value="XFO67201.1"/>
    <property type="molecule type" value="Genomic_DNA"/>
</dbReference>
<gene>
    <name evidence="4" type="ORF">SPSIL_033950</name>
</gene>
<proteinExistence type="predicted"/>
<protein>
    <recommendedName>
        <fullName evidence="3">NADPH-dependent FMN reductase-like domain-containing protein</fullName>
    </recommendedName>
</protein>
<feature type="domain" description="NADPH-dependent FMN reductase-like" evidence="3">
    <location>
        <begin position="1"/>
        <end position="131"/>
    </location>
</feature>
<reference evidence="4" key="1">
    <citation type="submission" date="2024-05" db="EMBL/GenBank/DDBJ databases">
        <title>Isolation and characterization of Sporomusa carbonis sp. nov., a carboxydotrophic hydrogenogen in the genus of Sporomusa isolated from a charcoal burning pile.</title>
        <authorList>
            <person name="Boeer T."/>
            <person name="Rosenbaum F."/>
            <person name="Eysell L."/>
            <person name="Mueller V."/>
            <person name="Daniel R."/>
            <person name="Poehlein A."/>
        </authorList>
    </citation>
    <scope>NUCLEOTIDE SEQUENCE [LARGE SCALE GENOMIC DNA]</scope>
    <source>
        <strain evidence="4">DSM 10669</strain>
    </source>
</reference>
<dbReference type="InterPro" id="IPR051796">
    <property type="entry name" value="ISF_SsuE-like"/>
</dbReference>
<organism evidence="4 5">
    <name type="scientific">Sporomusa silvacetica DSM 10669</name>
    <dbReference type="NCBI Taxonomy" id="1123289"/>
    <lineage>
        <taxon>Bacteria</taxon>
        <taxon>Bacillati</taxon>
        <taxon>Bacillota</taxon>
        <taxon>Negativicutes</taxon>
        <taxon>Selenomonadales</taxon>
        <taxon>Sporomusaceae</taxon>
        <taxon>Sporomusa</taxon>
    </lineage>
</organism>
<evidence type="ECO:0000256" key="2">
    <source>
        <dbReference type="ARBA" id="ARBA00022643"/>
    </source>
</evidence>
<keyword evidence="5" id="KW-1185">Reference proteome</keyword>
<dbReference type="Pfam" id="PF03358">
    <property type="entry name" value="FMN_red"/>
    <property type="match status" value="1"/>
</dbReference>
<keyword evidence="1" id="KW-0285">Flavoprotein</keyword>
<dbReference type="Gene3D" id="3.40.50.360">
    <property type="match status" value="1"/>
</dbReference>
<dbReference type="InterPro" id="IPR029039">
    <property type="entry name" value="Flavoprotein-like_sf"/>
</dbReference>
<evidence type="ECO:0000313" key="5">
    <source>
        <dbReference type="Proteomes" id="UP000216752"/>
    </source>
</evidence>
<sequence length="222" mass="25037">MNILAINGSPRKSRNTATLLNKALEGAASQGATTELIHLYDLCYKGCISCFACKLIGGKSYGKCAYQDELTPVLEKIEHADAVILGSPIYLGNVTGELRSLMERMAFQYLVYDENHSSLVLKKKPIGFIYTMNIKEDMLQDWGYDRLFLTNEKTFARIFGASESLIVTDTYQFSDYSKYITSAFDETAKAKRHQDIFPQDCEKAFKMGVRFATKPVLELSRN</sequence>
<dbReference type="PANTHER" id="PTHR43278">
    <property type="entry name" value="NAD(P)H-DEPENDENT FMN-CONTAINING OXIDOREDUCTASE YWQN-RELATED"/>
    <property type="match status" value="1"/>
</dbReference>
<evidence type="ECO:0000313" key="4">
    <source>
        <dbReference type="EMBL" id="XFO67201.1"/>
    </source>
</evidence>
<evidence type="ECO:0000259" key="3">
    <source>
        <dbReference type="Pfam" id="PF03358"/>
    </source>
</evidence>
<dbReference type="SUPFAM" id="SSF52218">
    <property type="entry name" value="Flavoproteins"/>
    <property type="match status" value="1"/>
</dbReference>
<dbReference type="Proteomes" id="UP000216752">
    <property type="component" value="Chromosome"/>
</dbReference>
<name>A0ABZ3INR1_9FIRM</name>
<dbReference type="InterPro" id="IPR005025">
    <property type="entry name" value="FMN_Rdtase-like_dom"/>
</dbReference>
<dbReference type="PANTHER" id="PTHR43278:SF2">
    <property type="entry name" value="IRON-SULFUR FLAVOPROTEIN"/>
    <property type="match status" value="1"/>
</dbReference>
<keyword evidence="2" id="KW-0288">FMN</keyword>
<accession>A0ABZ3INR1</accession>
<evidence type="ECO:0000256" key="1">
    <source>
        <dbReference type="ARBA" id="ARBA00022630"/>
    </source>
</evidence>
<dbReference type="RefSeq" id="WP_094606779.1">
    <property type="nucleotide sequence ID" value="NZ_CP155573.1"/>
</dbReference>